<dbReference type="OrthoDB" id="7058235at2"/>
<dbReference type="EMBL" id="OKRB01000117">
    <property type="protein sequence ID" value="SPE27160.1"/>
    <property type="molecule type" value="Genomic_DNA"/>
</dbReference>
<dbReference type="AlphaFoldDB" id="A0A2N9LVC3"/>
<proteinExistence type="predicted"/>
<accession>A0A2N9LVC3</accession>
<protein>
    <submittedName>
        <fullName evidence="2">Uncharacterized protein</fullName>
    </submittedName>
</protein>
<evidence type="ECO:0000256" key="1">
    <source>
        <dbReference type="SAM" id="MobiDB-lite"/>
    </source>
</evidence>
<feature type="region of interest" description="Disordered" evidence="1">
    <location>
        <begin position="238"/>
        <end position="271"/>
    </location>
</feature>
<dbReference type="Proteomes" id="UP000239735">
    <property type="component" value="Unassembled WGS sequence"/>
</dbReference>
<feature type="compositionally biased region" description="Acidic residues" evidence="1">
    <location>
        <begin position="243"/>
        <end position="254"/>
    </location>
</feature>
<reference evidence="3" key="1">
    <citation type="submission" date="2018-02" db="EMBL/GenBank/DDBJ databases">
        <authorList>
            <person name="Hausmann B."/>
        </authorList>
    </citation>
    <scope>NUCLEOTIDE SEQUENCE [LARGE SCALE GENOMIC DNA]</scope>
    <source>
        <strain evidence="3">Peat soil MAG SbA5</strain>
    </source>
</reference>
<evidence type="ECO:0000313" key="3">
    <source>
        <dbReference type="Proteomes" id="UP000239735"/>
    </source>
</evidence>
<organism evidence="2 3">
    <name type="scientific">Candidatus Sulfuritelmatomonas gaucii</name>
    <dbReference type="NCBI Taxonomy" id="2043161"/>
    <lineage>
        <taxon>Bacteria</taxon>
        <taxon>Pseudomonadati</taxon>
        <taxon>Acidobacteriota</taxon>
        <taxon>Terriglobia</taxon>
        <taxon>Terriglobales</taxon>
        <taxon>Acidobacteriaceae</taxon>
        <taxon>Candidatus Sulfuritelmatomonas</taxon>
    </lineage>
</organism>
<sequence>MQEKNAKPSAQTGQDKLLALLAGQKTPTAEEFKQLILALDNQRVLAKVFLLEGTPFVFENKPMKYVIFREQVADRFNIGSQDVCIVGSAKLGYSPSQHKFGTPFAETSDVDVVVISEPLFYKGSRELFETLNQLQPSVYSVRAPAKDPPVVDLKDWVKVKESIRNFVFQNFNPGLLPHDHPVRREIFENMASTSGLFLALEPQVFVSKIRCRVFRNWKAAEDYYSNSLREAKFALVGQKQPEPEMDDDDVDLEAPSDGTPVAAVHQPQKLN</sequence>
<name>A0A2N9LVC3_9BACT</name>
<evidence type="ECO:0000313" key="2">
    <source>
        <dbReference type="EMBL" id="SPE27160.1"/>
    </source>
</evidence>
<gene>
    <name evidence="2" type="ORF">SBA5_580039</name>
</gene>